<dbReference type="PATRIC" id="fig|1310630.3.peg.4291"/>
<dbReference type="EMBL" id="JEXJ01000436">
    <property type="protein sequence ID" value="EXC33889.1"/>
    <property type="molecule type" value="Genomic_DNA"/>
</dbReference>
<name>A0A009RLF1_ACIBA</name>
<evidence type="ECO:0000313" key="2">
    <source>
        <dbReference type="EMBL" id="EXC33889.1"/>
    </source>
</evidence>
<protein>
    <submittedName>
        <fullName evidence="2">Integrase domain protein</fullName>
    </submittedName>
</protein>
<dbReference type="AlphaFoldDB" id="A0A009RLF1"/>
<organism evidence="2 3">
    <name type="scientific">Acinetobacter baumannii 99063</name>
    <dbReference type="NCBI Taxonomy" id="1310630"/>
    <lineage>
        <taxon>Bacteria</taxon>
        <taxon>Pseudomonadati</taxon>
        <taxon>Pseudomonadota</taxon>
        <taxon>Gammaproteobacteria</taxon>
        <taxon>Moraxellales</taxon>
        <taxon>Moraxellaceae</taxon>
        <taxon>Acinetobacter</taxon>
        <taxon>Acinetobacter calcoaceticus/baumannii complex</taxon>
    </lineage>
</organism>
<feature type="compositionally biased region" description="Basic residues" evidence="1">
    <location>
        <begin position="75"/>
        <end position="88"/>
    </location>
</feature>
<sequence length="107" mass="12732">LENTEENQRLIGKYLEFLEYPDGTVAIMHNSRKINYSLFDKLSQLNQREIVENKRLGAVLNHIQQQHEELEQQNKRSRSQSMQRRRAQKTAIQQRNLNPVLDLEMSI</sequence>
<feature type="region of interest" description="Disordered" evidence="1">
    <location>
        <begin position="67"/>
        <end position="93"/>
    </location>
</feature>
<dbReference type="Proteomes" id="UP000020735">
    <property type="component" value="Unassembled WGS sequence"/>
</dbReference>
<feature type="non-terminal residue" evidence="2">
    <location>
        <position position="1"/>
    </location>
</feature>
<comment type="caution">
    <text evidence="2">The sequence shown here is derived from an EMBL/GenBank/DDBJ whole genome shotgun (WGS) entry which is preliminary data.</text>
</comment>
<proteinExistence type="predicted"/>
<gene>
    <name evidence="2" type="ORF">J529_4755</name>
</gene>
<evidence type="ECO:0000256" key="1">
    <source>
        <dbReference type="SAM" id="MobiDB-lite"/>
    </source>
</evidence>
<evidence type="ECO:0000313" key="3">
    <source>
        <dbReference type="Proteomes" id="UP000020735"/>
    </source>
</evidence>
<accession>A0A009RLF1</accession>
<reference evidence="2 3" key="1">
    <citation type="submission" date="2014-02" db="EMBL/GenBank/DDBJ databases">
        <title>Comparative genomics and transcriptomics to identify genetic mechanisms underlying the emergence of carbapenem resistant Acinetobacter baumannii (CRAb).</title>
        <authorList>
            <person name="Harris A.D."/>
            <person name="Johnson K.J."/>
            <person name="George J."/>
            <person name="Shefchek K."/>
            <person name="Daugherty S.C."/>
            <person name="Parankush S."/>
            <person name="Sadzewicz L."/>
            <person name="Tallon L."/>
            <person name="Sengamalay N."/>
            <person name="Hazen T.H."/>
            <person name="Rasko D.A."/>
        </authorList>
    </citation>
    <scope>NUCLEOTIDE SEQUENCE [LARGE SCALE GENOMIC DNA]</scope>
    <source>
        <strain evidence="2 3">99063</strain>
    </source>
</reference>